<evidence type="ECO:0000313" key="1">
    <source>
        <dbReference type="EMBL" id="KAF9534874.1"/>
    </source>
</evidence>
<evidence type="ECO:0000313" key="2">
    <source>
        <dbReference type="Proteomes" id="UP000807306"/>
    </source>
</evidence>
<name>A0A9P6JWD1_9AGAR</name>
<keyword evidence="2" id="KW-1185">Reference proteome</keyword>
<proteinExistence type="predicted"/>
<organism evidence="1 2">
    <name type="scientific">Crepidotus variabilis</name>
    <dbReference type="NCBI Taxonomy" id="179855"/>
    <lineage>
        <taxon>Eukaryota</taxon>
        <taxon>Fungi</taxon>
        <taxon>Dikarya</taxon>
        <taxon>Basidiomycota</taxon>
        <taxon>Agaricomycotina</taxon>
        <taxon>Agaricomycetes</taxon>
        <taxon>Agaricomycetidae</taxon>
        <taxon>Agaricales</taxon>
        <taxon>Agaricineae</taxon>
        <taxon>Crepidotaceae</taxon>
        <taxon>Crepidotus</taxon>
    </lineage>
</organism>
<gene>
    <name evidence="1" type="ORF">CPB83DRAFT_219533</name>
</gene>
<accession>A0A9P6JWD1</accession>
<dbReference type="EMBL" id="MU157825">
    <property type="protein sequence ID" value="KAF9534874.1"/>
    <property type="molecule type" value="Genomic_DNA"/>
</dbReference>
<dbReference type="AlphaFoldDB" id="A0A9P6JWD1"/>
<protein>
    <submittedName>
        <fullName evidence="1">Uncharacterized protein</fullName>
    </submittedName>
</protein>
<reference evidence="1" key="1">
    <citation type="submission" date="2020-11" db="EMBL/GenBank/DDBJ databases">
        <authorList>
            <consortium name="DOE Joint Genome Institute"/>
            <person name="Ahrendt S."/>
            <person name="Riley R."/>
            <person name="Andreopoulos W."/>
            <person name="Labutti K."/>
            <person name="Pangilinan J."/>
            <person name="Ruiz-Duenas F.J."/>
            <person name="Barrasa J.M."/>
            <person name="Sanchez-Garcia M."/>
            <person name="Camarero S."/>
            <person name="Miyauchi S."/>
            <person name="Serrano A."/>
            <person name="Linde D."/>
            <person name="Babiker R."/>
            <person name="Drula E."/>
            <person name="Ayuso-Fernandez I."/>
            <person name="Pacheco R."/>
            <person name="Padilla G."/>
            <person name="Ferreira P."/>
            <person name="Barriuso J."/>
            <person name="Kellner H."/>
            <person name="Castanera R."/>
            <person name="Alfaro M."/>
            <person name="Ramirez L."/>
            <person name="Pisabarro A.G."/>
            <person name="Kuo A."/>
            <person name="Tritt A."/>
            <person name="Lipzen A."/>
            <person name="He G."/>
            <person name="Yan M."/>
            <person name="Ng V."/>
            <person name="Cullen D."/>
            <person name="Martin F."/>
            <person name="Rosso M.-N."/>
            <person name="Henrissat B."/>
            <person name="Hibbett D."/>
            <person name="Martinez A.T."/>
            <person name="Grigoriev I.V."/>
        </authorList>
    </citation>
    <scope>NUCLEOTIDE SEQUENCE</scope>
    <source>
        <strain evidence="1">CBS 506.95</strain>
    </source>
</reference>
<sequence>MHHRELQEGWILTSEKFLITHTCTSEQAGRTIGSLSISAVITSLTNSRLSSSEKRAQIIHPNDCCSSFLSTICV</sequence>
<comment type="caution">
    <text evidence="1">The sequence shown here is derived from an EMBL/GenBank/DDBJ whole genome shotgun (WGS) entry which is preliminary data.</text>
</comment>
<dbReference type="Proteomes" id="UP000807306">
    <property type="component" value="Unassembled WGS sequence"/>
</dbReference>